<dbReference type="Gene3D" id="3.40.30.50">
    <property type="entry name" value="Sep15/SelM thioredoxin-like domain, active-site redox motif"/>
    <property type="match status" value="1"/>
</dbReference>
<dbReference type="InterPro" id="IPR039992">
    <property type="entry name" value="Sep15_SelM"/>
</dbReference>
<comment type="similarity">
    <text evidence="1">Belongs to the selenoprotein M/F family.</text>
</comment>
<evidence type="ECO:0000256" key="2">
    <source>
        <dbReference type="ARBA" id="ARBA00022729"/>
    </source>
</evidence>
<name>A0AAE1FC54_PETCI</name>
<organism evidence="7 8">
    <name type="scientific">Petrolisthes cinctipes</name>
    <name type="common">Flat porcelain crab</name>
    <dbReference type="NCBI Taxonomy" id="88211"/>
    <lineage>
        <taxon>Eukaryota</taxon>
        <taxon>Metazoa</taxon>
        <taxon>Ecdysozoa</taxon>
        <taxon>Arthropoda</taxon>
        <taxon>Crustacea</taxon>
        <taxon>Multicrustacea</taxon>
        <taxon>Malacostraca</taxon>
        <taxon>Eumalacostraca</taxon>
        <taxon>Eucarida</taxon>
        <taxon>Decapoda</taxon>
        <taxon>Pleocyemata</taxon>
        <taxon>Anomura</taxon>
        <taxon>Galatheoidea</taxon>
        <taxon>Porcellanidae</taxon>
        <taxon>Petrolisthes</taxon>
    </lineage>
</organism>
<protein>
    <recommendedName>
        <fullName evidence="4">Selenoprotein M</fullName>
    </recommendedName>
</protein>
<dbReference type="InterPro" id="IPR014912">
    <property type="entry name" value="Sep15_SelM_dom"/>
</dbReference>
<evidence type="ECO:0000256" key="5">
    <source>
        <dbReference type="SAM" id="SignalP"/>
    </source>
</evidence>
<gene>
    <name evidence="7" type="ORF">Pcinc_023259</name>
</gene>
<dbReference type="InterPro" id="IPR038219">
    <property type="entry name" value="Sep15/SelM_sf"/>
</dbReference>
<evidence type="ECO:0000256" key="3">
    <source>
        <dbReference type="ARBA" id="ARBA00022933"/>
    </source>
</evidence>
<evidence type="ECO:0000256" key="4">
    <source>
        <dbReference type="ARBA" id="ARBA00040773"/>
    </source>
</evidence>
<keyword evidence="3" id="KW-0712">Selenocysteine</keyword>
<evidence type="ECO:0000259" key="6">
    <source>
        <dbReference type="Pfam" id="PF08806"/>
    </source>
</evidence>
<proteinExistence type="inferred from homology"/>
<comment type="caution">
    <text evidence="7">The sequence shown here is derived from an EMBL/GenBank/DDBJ whole genome shotgun (WGS) entry which is preliminary data.</text>
</comment>
<accession>A0AAE1FC54</accession>
<dbReference type="EMBL" id="JAWQEG010002491">
    <property type="protein sequence ID" value="KAK3871604.1"/>
    <property type="molecule type" value="Genomic_DNA"/>
</dbReference>
<keyword evidence="2 5" id="KW-0732">Signal</keyword>
<keyword evidence="8" id="KW-1185">Reference proteome</keyword>
<reference evidence="7" key="1">
    <citation type="submission" date="2023-10" db="EMBL/GenBank/DDBJ databases">
        <title>Genome assemblies of two species of porcelain crab, Petrolisthes cinctipes and Petrolisthes manimaculis (Anomura: Porcellanidae).</title>
        <authorList>
            <person name="Angst P."/>
        </authorList>
    </citation>
    <scope>NUCLEOTIDE SEQUENCE</scope>
    <source>
        <strain evidence="7">PB745_01</strain>
        <tissue evidence="7">Gill</tissue>
    </source>
</reference>
<sequence length="119" mass="13708">MRGRCLYISVILGVFTFSLAEEQLVDKDIAKARVEVKQFIKEDAPLFHNVQVKYIGGAVPELLLLNNSDQEVERIGLSNLSREECNQLLLKKGFYKKTTDDEEVPEEYLNGPYKEREEL</sequence>
<dbReference type="Pfam" id="PF08806">
    <property type="entry name" value="Sep15_SelM"/>
    <property type="match status" value="1"/>
</dbReference>
<dbReference type="SUPFAM" id="SSF52833">
    <property type="entry name" value="Thioredoxin-like"/>
    <property type="match status" value="1"/>
</dbReference>
<evidence type="ECO:0000256" key="1">
    <source>
        <dbReference type="ARBA" id="ARBA00005742"/>
    </source>
</evidence>
<evidence type="ECO:0000313" key="7">
    <source>
        <dbReference type="EMBL" id="KAK3871604.1"/>
    </source>
</evidence>
<dbReference type="Proteomes" id="UP001286313">
    <property type="component" value="Unassembled WGS sequence"/>
</dbReference>
<evidence type="ECO:0000313" key="8">
    <source>
        <dbReference type="Proteomes" id="UP001286313"/>
    </source>
</evidence>
<feature type="chain" id="PRO_5042084760" description="Selenoprotein M" evidence="5">
    <location>
        <begin position="21"/>
        <end position="119"/>
    </location>
</feature>
<dbReference type="AlphaFoldDB" id="A0AAE1FC54"/>
<feature type="domain" description="Selenoprotein F/M" evidence="6">
    <location>
        <begin position="35"/>
        <end position="94"/>
    </location>
</feature>
<feature type="signal peptide" evidence="5">
    <location>
        <begin position="1"/>
        <end position="20"/>
    </location>
</feature>
<dbReference type="PANTHER" id="PTHR13077">
    <property type="entry name" value="SELENOPROTEIN F"/>
    <property type="match status" value="1"/>
</dbReference>
<dbReference type="InterPro" id="IPR036249">
    <property type="entry name" value="Thioredoxin-like_sf"/>
</dbReference>
<dbReference type="PANTHER" id="PTHR13077:SF7">
    <property type="entry name" value="SELENOPROTEIN M"/>
    <property type="match status" value="1"/>
</dbReference>
<dbReference type="GO" id="GO:0005788">
    <property type="term" value="C:endoplasmic reticulum lumen"/>
    <property type="evidence" value="ECO:0007669"/>
    <property type="project" value="TreeGrafter"/>
</dbReference>
<dbReference type="GO" id="GO:0016491">
    <property type="term" value="F:oxidoreductase activity"/>
    <property type="evidence" value="ECO:0007669"/>
    <property type="project" value="TreeGrafter"/>
</dbReference>